<protein>
    <submittedName>
        <fullName evidence="5">Glycosyltransferase family 4 protein</fullName>
        <ecNumber evidence="5">2.4.-.-</ecNumber>
    </submittedName>
</protein>
<sequence length="350" mass="39692">MNTQTSSIHIVRRYGPVGGMERYVWELTHALAKQGQNVKIICERAYDTCDDKIDVIELGEVNPKPRWLAMIKFSKRVSKHLKATDTDGWVIHSHERCAEHHVTTFHGPSILTRKKRALDFLSPRIATWEYLEKRELFGNNVRTILPNSLLVSDQLAKLYPTAAHKLGFPAYPGVSEQFSTITRRSQGNSIGFIGKEWQRKGLDFAVSVVKKLVDKDPSIVFIVAGPEPKEIEHLFTDWHSQNYQLMGWQRSEDLFPTIDLLIHPARVEPFGMVVAEANAAGLPVVISDHCGIAELIHQQQGAVLPLKQQERWGKTITTLMATPTAEPLGLTWSHLGEKHQQLYLQIEQDK</sequence>
<keyword evidence="6" id="KW-1185">Reference proteome</keyword>
<dbReference type="RefSeq" id="WP_342854534.1">
    <property type="nucleotide sequence ID" value="NZ_JBBMRA010000009.1"/>
</dbReference>
<evidence type="ECO:0000256" key="1">
    <source>
        <dbReference type="ARBA" id="ARBA00022676"/>
    </source>
</evidence>
<dbReference type="EMBL" id="JBBMRA010000009">
    <property type="protein sequence ID" value="MEM5536899.1"/>
    <property type="molecule type" value="Genomic_DNA"/>
</dbReference>
<dbReference type="PANTHER" id="PTHR12526">
    <property type="entry name" value="GLYCOSYLTRANSFERASE"/>
    <property type="match status" value="1"/>
</dbReference>
<evidence type="ECO:0000313" key="6">
    <source>
        <dbReference type="Proteomes" id="UP001449225"/>
    </source>
</evidence>
<evidence type="ECO:0000259" key="3">
    <source>
        <dbReference type="Pfam" id="PF00534"/>
    </source>
</evidence>
<dbReference type="Proteomes" id="UP001449225">
    <property type="component" value="Unassembled WGS sequence"/>
</dbReference>
<reference evidence="5 6" key="1">
    <citation type="submission" date="2024-03" db="EMBL/GenBank/DDBJ databases">
        <title>Community enrichment and isolation of bacterial strains for fucoidan degradation.</title>
        <authorList>
            <person name="Sichert A."/>
        </authorList>
    </citation>
    <scope>NUCLEOTIDE SEQUENCE [LARGE SCALE GENOMIC DNA]</scope>
    <source>
        <strain evidence="5 6">AS76</strain>
    </source>
</reference>
<dbReference type="EC" id="2.4.-.-" evidence="5"/>
<evidence type="ECO:0000256" key="2">
    <source>
        <dbReference type="ARBA" id="ARBA00022679"/>
    </source>
</evidence>
<organism evidence="5 6">
    <name type="scientific">Neptuniibacter pectenicola</name>
    <dbReference type="NCBI Taxonomy" id="1806669"/>
    <lineage>
        <taxon>Bacteria</taxon>
        <taxon>Pseudomonadati</taxon>
        <taxon>Pseudomonadota</taxon>
        <taxon>Gammaproteobacteria</taxon>
        <taxon>Oceanospirillales</taxon>
        <taxon>Oceanospirillaceae</taxon>
        <taxon>Neptuniibacter</taxon>
    </lineage>
</organism>
<dbReference type="InterPro" id="IPR001296">
    <property type="entry name" value="Glyco_trans_1"/>
</dbReference>
<evidence type="ECO:0000313" key="5">
    <source>
        <dbReference type="EMBL" id="MEM5536899.1"/>
    </source>
</evidence>
<dbReference type="Gene3D" id="3.40.50.2000">
    <property type="entry name" value="Glycogen Phosphorylase B"/>
    <property type="match status" value="2"/>
</dbReference>
<dbReference type="SUPFAM" id="SSF53756">
    <property type="entry name" value="UDP-Glycosyltransferase/glycogen phosphorylase"/>
    <property type="match status" value="1"/>
</dbReference>
<dbReference type="InterPro" id="IPR028098">
    <property type="entry name" value="Glyco_trans_4-like_N"/>
</dbReference>
<proteinExistence type="predicted"/>
<feature type="domain" description="Glycosyl transferase family 1" evidence="3">
    <location>
        <begin position="183"/>
        <end position="322"/>
    </location>
</feature>
<dbReference type="GO" id="GO:0016757">
    <property type="term" value="F:glycosyltransferase activity"/>
    <property type="evidence" value="ECO:0007669"/>
    <property type="project" value="UniProtKB-KW"/>
</dbReference>
<gene>
    <name evidence="5" type="ORF">WNY58_10905</name>
</gene>
<evidence type="ECO:0000259" key="4">
    <source>
        <dbReference type="Pfam" id="PF13439"/>
    </source>
</evidence>
<keyword evidence="1 5" id="KW-0328">Glycosyltransferase</keyword>
<dbReference type="CDD" id="cd03801">
    <property type="entry name" value="GT4_PimA-like"/>
    <property type="match status" value="1"/>
</dbReference>
<feature type="domain" description="Glycosyltransferase subfamily 4-like N-terminal" evidence="4">
    <location>
        <begin position="17"/>
        <end position="165"/>
    </location>
</feature>
<dbReference type="PANTHER" id="PTHR12526:SF510">
    <property type="entry name" value="D-INOSITOL 3-PHOSPHATE GLYCOSYLTRANSFERASE"/>
    <property type="match status" value="1"/>
</dbReference>
<name>A0ABU9TUH2_9GAMM</name>
<accession>A0ABU9TUH2</accession>
<keyword evidence="2 5" id="KW-0808">Transferase</keyword>
<dbReference type="Pfam" id="PF13439">
    <property type="entry name" value="Glyco_transf_4"/>
    <property type="match status" value="1"/>
</dbReference>
<dbReference type="Pfam" id="PF00534">
    <property type="entry name" value="Glycos_transf_1"/>
    <property type="match status" value="1"/>
</dbReference>
<comment type="caution">
    <text evidence="5">The sequence shown here is derived from an EMBL/GenBank/DDBJ whole genome shotgun (WGS) entry which is preliminary data.</text>
</comment>